<evidence type="ECO:0000313" key="3">
    <source>
        <dbReference type="EMBL" id="ANK62649.1"/>
    </source>
</evidence>
<dbReference type="Pfam" id="PF02632">
    <property type="entry name" value="BioY"/>
    <property type="match status" value="1"/>
</dbReference>
<dbReference type="Gene3D" id="1.10.1760.20">
    <property type="match status" value="1"/>
</dbReference>
<comment type="similarity">
    <text evidence="1 2">Belongs to the BioY family.</text>
</comment>
<keyword evidence="2" id="KW-0813">Transport</keyword>
<comment type="subcellular location">
    <subcellularLocation>
        <location evidence="2">Cell membrane</location>
        <topology evidence="2">Multi-pass membrane protein</topology>
    </subcellularLocation>
</comment>
<dbReference type="GO" id="GO:0005886">
    <property type="term" value="C:plasma membrane"/>
    <property type="evidence" value="ECO:0007669"/>
    <property type="project" value="UniProtKB-SubCell"/>
</dbReference>
<dbReference type="AlphaFoldDB" id="A0A192H1G4"/>
<dbReference type="Proteomes" id="UP000078582">
    <property type="component" value="Chromosome"/>
</dbReference>
<dbReference type="InterPro" id="IPR003784">
    <property type="entry name" value="BioY"/>
</dbReference>
<dbReference type="KEGG" id="lbt:AYR52_02485"/>
<name>A0A192H1G4_9LACO</name>
<dbReference type="STRING" id="375175.AYR53_07605"/>
<keyword evidence="4" id="KW-1185">Reference proteome</keyword>
<keyword evidence="2" id="KW-0472">Membrane</keyword>
<evidence type="ECO:0000256" key="2">
    <source>
        <dbReference type="PIRNR" id="PIRNR016661"/>
    </source>
</evidence>
<gene>
    <name evidence="3" type="ORF">AYR53_07605</name>
</gene>
<dbReference type="PANTHER" id="PTHR34295:SF1">
    <property type="entry name" value="BIOTIN TRANSPORTER BIOY"/>
    <property type="match status" value="1"/>
</dbReference>
<keyword evidence="2" id="KW-1003">Cell membrane</keyword>
<dbReference type="GeneID" id="42982117"/>
<organism evidence="3 4">
    <name type="scientific">Loigolactobacillus backii</name>
    <dbReference type="NCBI Taxonomy" id="375175"/>
    <lineage>
        <taxon>Bacteria</taxon>
        <taxon>Bacillati</taxon>
        <taxon>Bacillota</taxon>
        <taxon>Bacilli</taxon>
        <taxon>Lactobacillales</taxon>
        <taxon>Lactobacillaceae</taxon>
        <taxon>Loigolactobacillus</taxon>
    </lineage>
</organism>
<evidence type="ECO:0000313" key="4">
    <source>
        <dbReference type="Proteomes" id="UP000078582"/>
    </source>
</evidence>
<proteinExistence type="inferred from homology"/>
<dbReference type="RefSeq" id="WP_068223455.1">
    <property type="nucleotide sequence ID" value="NZ_CP014623.1"/>
</dbReference>
<reference evidence="3 4" key="1">
    <citation type="submission" date="2016-03" db="EMBL/GenBank/DDBJ databases">
        <title>Pediococcus and Lactobacillus from brewery environment - whole genome sequencing and assembly.</title>
        <authorList>
            <person name="Behr J."/>
            <person name="Geissler A.J."/>
            <person name="Vogel R.F."/>
        </authorList>
    </citation>
    <scope>NUCLEOTIDE SEQUENCE [LARGE SCALE GENOMIC DNA]</scope>
    <source>
        <strain evidence="3 4">TMW 1.1989</strain>
    </source>
</reference>
<sequence length="180" mass="19272">MTHTQLKGFILAAEFAIIIAIFSQLIVPLGLVPLTGQTFAVGLCATVLKRKYSCWAITIYLLLGLIGLPVFAGMASGIGALFGPTGGFLFGFLLTGWITGSYLQHFGYHYFHAITANLLGAFATLIMGTIWLAFSGHLSATAAFNAGFMPFIVPAIIKAAAAGWLGALLYKRIRYFQISD</sequence>
<protein>
    <recommendedName>
        <fullName evidence="2">Biotin transporter</fullName>
    </recommendedName>
</protein>
<dbReference type="EMBL" id="CP014873">
    <property type="protein sequence ID" value="ANK62649.1"/>
    <property type="molecule type" value="Genomic_DNA"/>
</dbReference>
<evidence type="ECO:0000256" key="1">
    <source>
        <dbReference type="ARBA" id="ARBA00010692"/>
    </source>
</evidence>
<dbReference type="OrthoDB" id="9803495at2"/>
<dbReference type="PANTHER" id="PTHR34295">
    <property type="entry name" value="BIOTIN TRANSPORTER BIOY"/>
    <property type="match status" value="1"/>
</dbReference>
<accession>A0A192H1G4</accession>
<dbReference type="GO" id="GO:0015225">
    <property type="term" value="F:biotin transmembrane transporter activity"/>
    <property type="evidence" value="ECO:0007669"/>
    <property type="project" value="UniProtKB-UniRule"/>
</dbReference>
<dbReference type="PIRSF" id="PIRSF016661">
    <property type="entry name" value="BioY"/>
    <property type="match status" value="1"/>
</dbReference>